<accession>A0ABV1FTU1</accession>
<sequence length="73" mass="8582">MEQKMTINGVSTCTIAGAEKYEKYQSGIGRKRRTLVQYDYRHADGELFSCVCATLEECRKKRDEWMKRKEGIR</sequence>
<dbReference type="InterPro" id="IPR024356">
    <property type="entry name" value="DUF3873"/>
</dbReference>
<comment type="caution">
    <text evidence="1">The sequence shown here is derived from an EMBL/GenBank/DDBJ whole genome shotgun (WGS) entry which is preliminary data.</text>
</comment>
<evidence type="ECO:0000313" key="2">
    <source>
        <dbReference type="Proteomes" id="UP001487296"/>
    </source>
</evidence>
<protein>
    <submittedName>
        <fullName evidence="1">DUF3873 domain-containing protein</fullName>
    </submittedName>
</protein>
<dbReference type="EMBL" id="JBBNFP010000094">
    <property type="protein sequence ID" value="MEQ2487841.1"/>
    <property type="molecule type" value="Genomic_DNA"/>
</dbReference>
<dbReference type="Pfam" id="PF12989">
    <property type="entry name" value="DUF3873"/>
    <property type="match status" value="1"/>
</dbReference>
<organism evidence="1 2">
    <name type="scientific">Hallella faecis</name>
    <dbReference type="NCBI Taxonomy" id="2841596"/>
    <lineage>
        <taxon>Bacteria</taxon>
        <taxon>Pseudomonadati</taxon>
        <taxon>Bacteroidota</taxon>
        <taxon>Bacteroidia</taxon>
        <taxon>Bacteroidales</taxon>
        <taxon>Prevotellaceae</taxon>
        <taxon>Hallella</taxon>
    </lineage>
</organism>
<evidence type="ECO:0000313" key="1">
    <source>
        <dbReference type="EMBL" id="MEQ2487841.1"/>
    </source>
</evidence>
<name>A0ABV1FTU1_9BACT</name>
<dbReference type="RefSeq" id="WP_215760928.1">
    <property type="nucleotide sequence ID" value="NZ_JAHKBE010000099.1"/>
</dbReference>
<dbReference type="Proteomes" id="UP001487296">
    <property type="component" value="Unassembled WGS sequence"/>
</dbReference>
<proteinExistence type="predicted"/>
<reference evidence="1 2" key="1">
    <citation type="submission" date="2024-04" db="EMBL/GenBank/DDBJ databases">
        <title>Human intestinal bacterial collection.</title>
        <authorList>
            <person name="Pauvert C."/>
            <person name="Hitch T.C.A."/>
            <person name="Clavel T."/>
        </authorList>
    </citation>
    <scope>NUCLEOTIDE SEQUENCE [LARGE SCALE GENOMIC DNA]</scope>
    <source>
        <strain evidence="1 2">CLA-AA-H145</strain>
    </source>
</reference>
<gene>
    <name evidence="1" type="ORF">AAAT34_12435</name>
</gene>
<keyword evidence="2" id="KW-1185">Reference proteome</keyword>